<comment type="subcellular location">
    <subcellularLocation>
        <location evidence="1">Membrane</location>
        <topology evidence="1">Multi-pass membrane protein</topology>
    </subcellularLocation>
</comment>
<keyword evidence="3" id="KW-0813">Transport</keyword>
<evidence type="ECO:0000256" key="1">
    <source>
        <dbReference type="ARBA" id="ARBA00004141"/>
    </source>
</evidence>
<organism evidence="8 9">
    <name type="scientific">Striga hermonthica</name>
    <name type="common">Purple witchweed</name>
    <name type="synonym">Buchnera hermonthica</name>
    <dbReference type="NCBI Taxonomy" id="68872"/>
    <lineage>
        <taxon>Eukaryota</taxon>
        <taxon>Viridiplantae</taxon>
        <taxon>Streptophyta</taxon>
        <taxon>Embryophyta</taxon>
        <taxon>Tracheophyta</taxon>
        <taxon>Spermatophyta</taxon>
        <taxon>Magnoliopsida</taxon>
        <taxon>eudicotyledons</taxon>
        <taxon>Gunneridae</taxon>
        <taxon>Pentapetalae</taxon>
        <taxon>asterids</taxon>
        <taxon>lamiids</taxon>
        <taxon>Lamiales</taxon>
        <taxon>Orobanchaceae</taxon>
        <taxon>Buchnereae</taxon>
        <taxon>Striga</taxon>
    </lineage>
</organism>
<gene>
    <name evidence="8" type="ORF">SHERM_03914</name>
</gene>
<dbReference type="OrthoDB" id="429955at2759"/>
<dbReference type="PANTHER" id="PTHR14233:SF18">
    <property type="entry name" value="OS05G0444300 PROTEIN"/>
    <property type="match status" value="1"/>
</dbReference>
<dbReference type="EMBL" id="CACSLK010030184">
    <property type="protein sequence ID" value="CAA0836872.1"/>
    <property type="molecule type" value="Genomic_DNA"/>
</dbReference>
<evidence type="ECO:0000256" key="6">
    <source>
        <dbReference type="ARBA" id="ARBA00023136"/>
    </source>
</evidence>
<evidence type="ECO:0000256" key="2">
    <source>
        <dbReference type="ARBA" id="ARBA00007863"/>
    </source>
</evidence>
<reference evidence="8" key="1">
    <citation type="submission" date="2019-12" db="EMBL/GenBank/DDBJ databases">
        <authorList>
            <person name="Scholes J."/>
        </authorList>
    </citation>
    <scope>NUCLEOTIDE SEQUENCE</scope>
</reference>
<evidence type="ECO:0008006" key="10">
    <source>
        <dbReference type="Google" id="ProtNLM"/>
    </source>
</evidence>
<feature type="transmembrane region" description="Helical" evidence="7">
    <location>
        <begin position="112"/>
        <end position="129"/>
    </location>
</feature>
<proteinExistence type="inferred from homology"/>
<feature type="transmembrane region" description="Helical" evidence="7">
    <location>
        <begin position="85"/>
        <end position="106"/>
    </location>
</feature>
<dbReference type="InterPro" id="IPR009262">
    <property type="entry name" value="SLC35_F1/F2/F6"/>
</dbReference>
<feature type="transmembrane region" description="Helical" evidence="7">
    <location>
        <begin position="6"/>
        <end position="23"/>
    </location>
</feature>
<dbReference type="PANTHER" id="PTHR14233">
    <property type="entry name" value="DUF914-RELATED"/>
    <property type="match status" value="1"/>
</dbReference>
<evidence type="ECO:0000256" key="7">
    <source>
        <dbReference type="SAM" id="Phobius"/>
    </source>
</evidence>
<evidence type="ECO:0000256" key="3">
    <source>
        <dbReference type="ARBA" id="ARBA00022448"/>
    </source>
</evidence>
<dbReference type="InterPro" id="IPR037185">
    <property type="entry name" value="EmrE-like"/>
</dbReference>
<feature type="transmembrane region" description="Helical" evidence="7">
    <location>
        <begin position="55"/>
        <end position="76"/>
    </location>
</feature>
<feature type="transmembrane region" description="Helical" evidence="7">
    <location>
        <begin position="30"/>
        <end position="49"/>
    </location>
</feature>
<dbReference type="Pfam" id="PF06027">
    <property type="entry name" value="SLC35F"/>
    <property type="match status" value="1"/>
</dbReference>
<keyword evidence="6 7" id="KW-0472">Membrane</keyword>
<evidence type="ECO:0000256" key="4">
    <source>
        <dbReference type="ARBA" id="ARBA00022692"/>
    </source>
</evidence>
<keyword evidence="4 7" id="KW-0812">Transmembrane</keyword>
<comment type="similarity">
    <text evidence="2">Belongs to the SLC35F solute transporter family.</text>
</comment>
<keyword evidence="9" id="KW-1185">Reference proteome</keyword>
<evidence type="ECO:0000256" key="5">
    <source>
        <dbReference type="ARBA" id="ARBA00022989"/>
    </source>
</evidence>
<name>A0A9N7NSG7_STRHE</name>
<dbReference type="AlphaFoldDB" id="A0A9N7NSG7"/>
<accession>A0A9N7NSG7</accession>
<evidence type="ECO:0000313" key="9">
    <source>
        <dbReference type="Proteomes" id="UP001153555"/>
    </source>
</evidence>
<comment type="caution">
    <text evidence="8">The sequence shown here is derived from an EMBL/GenBank/DDBJ whole genome shotgun (WGS) entry which is preliminary data.</text>
</comment>
<feature type="non-terminal residue" evidence="8">
    <location>
        <position position="134"/>
    </location>
</feature>
<dbReference type="InterPro" id="IPR052221">
    <property type="entry name" value="SLC35F_Transporter"/>
</dbReference>
<dbReference type="GO" id="GO:0022857">
    <property type="term" value="F:transmembrane transporter activity"/>
    <property type="evidence" value="ECO:0007669"/>
    <property type="project" value="InterPro"/>
</dbReference>
<dbReference type="Proteomes" id="UP001153555">
    <property type="component" value="Unassembled WGS sequence"/>
</dbReference>
<dbReference type="GO" id="GO:0016020">
    <property type="term" value="C:membrane"/>
    <property type="evidence" value="ECO:0007669"/>
    <property type="project" value="UniProtKB-SubCell"/>
</dbReference>
<sequence length="134" mass="14873">DAPLTLSFPTYMSLVVVYGNILIYRRKRFVFLYIYILFNILFITINKSFQFTSITSVTILNCWTIAWTVILTWIFLGTKYSVHQFVGSAICVAGLSLVFLFDAGVVSGGGSIPVLGDCLLIAGSFFYAINNVGE</sequence>
<evidence type="ECO:0000313" key="8">
    <source>
        <dbReference type="EMBL" id="CAA0836872.1"/>
    </source>
</evidence>
<feature type="non-terminal residue" evidence="8">
    <location>
        <position position="1"/>
    </location>
</feature>
<dbReference type="SUPFAM" id="SSF103481">
    <property type="entry name" value="Multidrug resistance efflux transporter EmrE"/>
    <property type="match status" value="1"/>
</dbReference>
<protein>
    <recommendedName>
        <fullName evidence="10">EamA domain-containing protein</fullName>
    </recommendedName>
</protein>
<keyword evidence="5 7" id="KW-1133">Transmembrane helix</keyword>